<dbReference type="EMBL" id="JAHESF010000067">
    <property type="protein sequence ID" value="MBT1701355.1"/>
    <property type="molecule type" value="Genomic_DNA"/>
</dbReference>
<name>A0AAP2DRR5_9BACT</name>
<dbReference type="Proteomes" id="UP001319200">
    <property type="component" value="Unassembled WGS sequence"/>
</dbReference>
<dbReference type="RefSeq" id="WP_254170038.1">
    <property type="nucleotide sequence ID" value="NZ_JAHESF010000067.1"/>
</dbReference>
<comment type="caution">
    <text evidence="1">The sequence shown here is derived from an EMBL/GenBank/DDBJ whole genome shotgun (WGS) entry which is preliminary data.</text>
</comment>
<dbReference type="AlphaFoldDB" id="A0AAP2DRR5"/>
<organism evidence="1 2">
    <name type="scientific">Chryseosolibacter histidini</name>
    <dbReference type="NCBI Taxonomy" id="2782349"/>
    <lineage>
        <taxon>Bacteria</taxon>
        <taxon>Pseudomonadati</taxon>
        <taxon>Bacteroidota</taxon>
        <taxon>Cytophagia</taxon>
        <taxon>Cytophagales</taxon>
        <taxon>Chryseotaleaceae</taxon>
        <taxon>Chryseosolibacter</taxon>
    </lineage>
</organism>
<proteinExistence type="predicted"/>
<sequence length="78" mass="8816">MQTMQRPVLRIFENHKFVLLLLVTSGDFLVSLKDLDQKPLELPAVEQGKKWMHGGALPEAVLESVAQKNGIKKCIKYP</sequence>
<keyword evidence="2" id="KW-1185">Reference proteome</keyword>
<accession>A0AAP2DRR5</accession>
<reference evidence="1 2" key="1">
    <citation type="submission" date="2021-05" db="EMBL/GenBank/DDBJ databases">
        <title>A Polyphasic approach of four new species of the genus Ohtaekwangia: Ohtaekwangia histidinii sp. nov., Ohtaekwangia cretensis sp. nov., Ohtaekwangia indiensis sp. nov., Ohtaekwangia reichenbachii sp. nov. from diverse environment.</title>
        <authorList>
            <person name="Octaviana S."/>
        </authorList>
    </citation>
    <scope>NUCLEOTIDE SEQUENCE [LARGE SCALE GENOMIC DNA]</scope>
    <source>
        <strain evidence="1 2">PWU4</strain>
    </source>
</reference>
<protein>
    <submittedName>
        <fullName evidence="1">Uncharacterized protein</fullName>
    </submittedName>
</protein>
<gene>
    <name evidence="1" type="ORF">KK083_30965</name>
</gene>
<evidence type="ECO:0000313" key="1">
    <source>
        <dbReference type="EMBL" id="MBT1701355.1"/>
    </source>
</evidence>
<evidence type="ECO:0000313" key="2">
    <source>
        <dbReference type="Proteomes" id="UP001319200"/>
    </source>
</evidence>